<dbReference type="PROSITE" id="PS50048">
    <property type="entry name" value="ZN2_CY6_FUNGAL_2"/>
    <property type="match status" value="1"/>
</dbReference>
<dbReference type="InterPro" id="IPR036864">
    <property type="entry name" value="Zn2-C6_fun-type_DNA-bd_sf"/>
</dbReference>
<dbReference type="OrthoDB" id="3862662at2759"/>
<dbReference type="PANTHER" id="PTHR47338">
    <property type="entry name" value="ZN(II)2CYS6 TRANSCRIPTION FACTOR (EUROFUNG)-RELATED"/>
    <property type="match status" value="1"/>
</dbReference>
<feature type="compositionally biased region" description="Basic and acidic residues" evidence="6">
    <location>
        <begin position="44"/>
        <end position="57"/>
    </location>
</feature>
<evidence type="ECO:0000256" key="4">
    <source>
        <dbReference type="ARBA" id="ARBA00023163"/>
    </source>
</evidence>
<keyword evidence="3" id="KW-0805">Transcription regulation</keyword>
<evidence type="ECO:0000259" key="7">
    <source>
        <dbReference type="PROSITE" id="PS50048"/>
    </source>
</evidence>
<feature type="domain" description="Zn(2)-C6 fungal-type" evidence="7">
    <location>
        <begin position="102"/>
        <end position="132"/>
    </location>
</feature>
<reference evidence="8" key="1">
    <citation type="journal article" date="2020" name="Stud. Mycol.">
        <title>101 Dothideomycetes genomes: a test case for predicting lifestyles and emergence of pathogens.</title>
        <authorList>
            <person name="Haridas S."/>
            <person name="Albert R."/>
            <person name="Binder M."/>
            <person name="Bloem J."/>
            <person name="Labutti K."/>
            <person name="Salamov A."/>
            <person name="Andreopoulos B."/>
            <person name="Baker S."/>
            <person name="Barry K."/>
            <person name="Bills G."/>
            <person name="Bluhm B."/>
            <person name="Cannon C."/>
            <person name="Castanera R."/>
            <person name="Culley D."/>
            <person name="Daum C."/>
            <person name="Ezra D."/>
            <person name="Gonzalez J."/>
            <person name="Henrissat B."/>
            <person name="Kuo A."/>
            <person name="Liang C."/>
            <person name="Lipzen A."/>
            <person name="Lutzoni F."/>
            <person name="Magnuson J."/>
            <person name="Mondo S."/>
            <person name="Nolan M."/>
            <person name="Ohm R."/>
            <person name="Pangilinan J."/>
            <person name="Park H.-J."/>
            <person name="Ramirez L."/>
            <person name="Alfaro M."/>
            <person name="Sun H."/>
            <person name="Tritt A."/>
            <person name="Yoshinaga Y."/>
            <person name="Zwiers L.-H."/>
            <person name="Turgeon B."/>
            <person name="Goodwin S."/>
            <person name="Spatafora J."/>
            <person name="Crous P."/>
            <person name="Grigoriev I."/>
        </authorList>
    </citation>
    <scope>NUCLEOTIDE SEQUENCE</scope>
    <source>
        <strain evidence="8">CBS 262.69</strain>
    </source>
</reference>
<accession>A0A6G1HNI7</accession>
<proteinExistence type="predicted"/>
<dbReference type="EMBL" id="ML996703">
    <property type="protein sequence ID" value="KAF2397474.1"/>
    <property type="molecule type" value="Genomic_DNA"/>
</dbReference>
<dbReference type="InterPro" id="IPR050815">
    <property type="entry name" value="TF_fung"/>
</dbReference>
<feature type="region of interest" description="Disordered" evidence="6">
    <location>
        <begin position="25"/>
        <end position="100"/>
    </location>
</feature>
<comment type="subcellular location">
    <subcellularLocation>
        <location evidence="1">Nucleus</location>
    </subcellularLocation>
</comment>
<dbReference type="SUPFAM" id="SSF57701">
    <property type="entry name" value="Zn2/Cys6 DNA-binding domain"/>
    <property type="match status" value="1"/>
</dbReference>
<feature type="compositionally biased region" description="Low complexity" evidence="6">
    <location>
        <begin position="74"/>
        <end position="86"/>
    </location>
</feature>
<dbReference type="Pfam" id="PF00172">
    <property type="entry name" value="Zn_clus"/>
    <property type="match status" value="1"/>
</dbReference>
<evidence type="ECO:0000313" key="8">
    <source>
        <dbReference type="EMBL" id="KAF2397474.1"/>
    </source>
</evidence>
<dbReference type="GO" id="GO:0005634">
    <property type="term" value="C:nucleus"/>
    <property type="evidence" value="ECO:0007669"/>
    <property type="project" value="UniProtKB-SubCell"/>
</dbReference>
<keyword evidence="9" id="KW-1185">Reference proteome</keyword>
<dbReference type="PANTHER" id="PTHR47338:SF28">
    <property type="entry name" value="C6 TRANSCRIPTION FACTOR"/>
    <property type="match status" value="1"/>
</dbReference>
<name>A0A6G1HNI7_9PEZI</name>
<dbReference type="SMART" id="SM00066">
    <property type="entry name" value="GAL4"/>
    <property type="match status" value="1"/>
</dbReference>
<dbReference type="Gene3D" id="4.10.240.10">
    <property type="entry name" value="Zn(2)-C6 fungal-type DNA-binding domain"/>
    <property type="match status" value="1"/>
</dbReference>
<evidence type="ECO:0000256" key="3">
    <source>
        <dbReference type="ARBA" id="ARBA00023015"/>
    </source>
</evidence>
<sequence length="242" mass="26219">MVGLASGQWGQSLVAHRSFPEPHIDYMPLSSGPNKTESGLAPEVKFDDNDRQKKMKETGINPKDPWGDEEEFSSMESPSKAASKAPSKAKAKKQAARPLSVPCETCRQRKVKCDRGLPACGWCTKKSQTCEYKERKKPGLRAGYGRELEGRLAEQAGLADQIHATLATIPENGSDVNEQTAPLAGSLLLNPTKKRTHSKMSLSVLQQSLGQNQCPCQSSLISFLISSAVAAFPMFVGVTDLS</sequence>
<evidence type="ECO:0000256" key="2">
    <source>
        <dbReference type="ARBA" id="ARBA00022723"/>
    </source>
</evidence>
<keyword evidence="4" id="KW-0804">Transcription</keyword>
<dbReference type="InterPro" id="IPR001138">
    <property type="entry name" value="Zn2Cys6_DnaBD"/>
</dbReference>
<dbReference type="GO" id="GO:0008270">
    <property type="term" value="F:zinc ion binding"/>
    <property type="evidence" value="ECO:0007669"/>
    <property type="project" value="InterPro"/>
</dbReference>
<keyword evidence="5" id="KW-0539">Nucleus</keyword>
<evidence type="ECO:0000256" key="5">
    <source>
        <dbReference type="ARBA" id="ARBA00023242"/>
    </source>
</evidence>
<dbReference type="Proteomes" id="UP000799640">
    <property type="component" value="Unassembled WGS sequence"/>
</dbReference>
<dbReference type="GO" id="GO:0000981">
    <property type="term" value="F:DNA-binding transcription factor activity, RNA polymerase II-specific"/>
    <property type="evidence" value="ECO:0007669"/>
    <property type="project" value="InterPro"/>
</dbReference>
<evidence type="ECO:0000256" key="1">
    <source>
        <dbReference type="ARBA" id="ARBA00004123"/>
    </source>
</evidence>
<organism evidence="8 9">
    <name type="scientific">Trichodelitschia bisporula</name>
    <dbReference type="NCBI Taxonomy" id="703511"/>
    <lineage>
        <taxon>Eukaryota</taxon>
        <taxon>Fungi</taxon>
        <taxon>Dikarya</taxon>
        <taxon>Ascomycota</taxon>
        <taxon>Pezizomycotina</taxon>
        <taxon>Dothideomycetes</taxon>
        <taxon>Dothideomycetes incertae sedis</taxon>
        <taxon>Phaeotrichales</taxon>
        <taxon>Phaeotrichaceae</taxon>
        <taxon>Trichodelitschia</taxon>
    </lineage>
</organism>
<gene>
    <name evidence="8" type="ORF">EJ06DRAFT_550986</name>
</gene>
<protein>
    <recommendedName>
        <fullName evidence="7">Zn(2)-C6 fungal-type domain-containing protein</fullName>
    </recommendedName>
</protein>
<evidence type="ECO:0000313" key="9">
    <source>
        <dbReference type="Proteomes" id="UP000799640"/>
    </source>
</evidence>
<evidence type="ECO:0000256" key="6">
    <source>
        <dbReference type="SAM" id="MobiDB-lite"/>
    </source>
</evidence>
<dbReference type="CDD" id="cd00067">
    <property type="entry name" value="GAL4"/>
    <property type="match status" value="1"/>
</dbReference>
<dbReference type="AlphaFoldDB" id="A0A6G1HNI7"/>
<keyword evidence="2" id="KW-0479">Metal-binding</keyword>